<reference evidence="2" key="1">
    <citation type="journal article" date="2019" name="Int. J. Syst. Evol. Microbiol.">
        <title>The Global Catalogue of Microorganisms (GCM) 10K type strain sequencing project: providing services to taxonomists for standard genome sequencing and annotation.</title>
        <authorList>
            <consortium name="The Broad Institute Genomics Platform"/>
            <consortium name="The Broad Institute Genome Sequencing Center for Infectious Disease"/>
            <person name="Wu L."/>
            <person name="Ma J."/>
        </authorList>
    </citation>
    <scope>NUCLEOTIDE SEQUENCE [LARGE SCALE GENOMIC DNA]</scope>
    <source>
        <strain evidence="2">JCM 17656</strain>
    </source>
</reference>
<sequence length="77" mass="8678">MVVVLDEEESHPVLPQFTGRTIRIDTHCVRTRACTMRVTLMDEDAVKRVPVARGFRYPAGTRPGRKCYDMCPIAIGS</sequence>
<evidence type="ECO:0008006" key="3">
    <source>
        <dbReference type="Google" id="ProtNLM"/>
    </source>
</evidence>
<dbReference type="Proteomes" id="UP001500707">
    <property type="component" value="Unassembled WGS sequence"/>
</dbReference>
<organism evidence="1 2">
    <name type="scientific">Streptomyces osmaniensis</name>
    <dbReference type="NCBI Taxonomy" id="593134"/>
    <lineage>
        <taxon>Bacteria</taxon>
        <taxon>Bacillati</taxon>
        <taxon>Actinomycetota</taxon>
        <taxon>Actinomycetes</taxon>
        <taxon>Kitasatosporales</taxon>
        <taxon>Streptomycetaceae</taxon>
        <taxon>Streptomyces</taxon>
    </lineage>
</organism>
<comment type="caution">
    <text evidence="1">The sequence shown here is derived from an EMBL/GenBank/DDBJ whole genome shotgun (WGS) entry which is preliminary data.</text>
</comment>
<evidence type="ECO:0000313" key="1">
    <source>
        <dbReference type="EMBL" id="GAA3533114.1"/>
    </source>
</evidence>
<name>A0ABP6VE17_9ACTN</name>
<proteinExistence type="predicted"/>
<gene>
    <name evidence="1" type="ORF">GCM10022295_13820</name>
</gene>
<dbReference type="EMBL" id="BAABCE010000002">
    <property type="protein sequence ID" value="GAA3533114.1"/>
    <property type="molecule type" value="Genomic_DNA"/>
</dbReference>
<protein>
    <recommendedName>
        <fullName evidence="3">4Fe-4S Mo/W bis-MGD-type domain-containing protein</fullName>
    </recommendedName>
</protein>
<evidence type="ECO:0000313" key="2">
    <source>
        <dbReference type="Proteomes" id="UP001500707"/>
    </source>
</evidence>
<accession>A0ABP6VE17</accession>
<keyword evidence="2" id="KW-1185">Reference proteome</keyword>